<evidence type="ECO:0000313" key="1">
    <source>
        <dbReference type="EMBL" id="KAI8419872.1"/>
    </source>
</evidence>
<dbReference type="Proteomes" id="UP001064048">
    <property type="component" value="Chromosome 14"/>
</dbReference>
<sequence>MQVNIPEIEADNHPPYHQLKAQIEQLKEQSETQLTIHNCSVSGKSLEWGLRKEGVLKAVRELDGSESESCEALLRDVSMYARAVGRPLLDLGLPMDLQLLRLEAACIHRDPTALTRHGPFHVPSLPPQIAKSVKSASAGINALNTAVSCAVVILSVRGPLVREFLLAAHAMGMTRGDWAFLDVEIFQGGYWDETGWAAGDDSDVAARAAYEALLRVSLKLPTGDRFDEFADAVRGRARQHYNYTFSDGEEVNFFIGAFYDGVYLLGMALNETLTEHGDIRDGRNITGRMWGRDFHGITGHVRIDAVGDRDADYAILDLDPVTGKFEVVAFYHGLNSSYKPVAGKAIHWPGGRRGPPLDTPRCGFLGTDPMCQGGEQTEASVYNMHL</sequence>
<reference evidence="1 2" key="1">
    <citation type="journal article" date="2022" name="Genome Biol. Evol.">
        <title>The Spruce Budworm Genome: Reconstructing the Evolutionary History of Antifreeze Proteins.</title>
        <authorList>
            <person name="Beliveau C."/>
            <person name="Gagne P."/>
            <person name="Picq S."/>
            <person name="Vernygora O."/>
            <person name="Keeling C.I."/>
            <person name="Pinkney K."/>
            <person name="Doucet D."/>
            <person name="Wen F."/>
            <person name="Johnston J.S."/>
            <person name="Maaroufi H."/>
            <person name="Boyle B."/>
            <person name="Laroche J."/>
            <person name="Dewar K."/>
            <person name="Juretic N."/>
            <person name="Blackburn G."/>
            <person name="Nisole A."/>
            <person name="Brunet B."/>
            <person name="Brandao M."/>
            <person name="Lumley L."/>
            <person name="Duan J."/>
            <person name="Quan G."/>
            <person name="Lucarotti C.J."/>
            <person name="Roe A.D."/>
            <person name="Sperling F.A.H."/>
            <person name="Levesque R.C."/>
            <person name="Cusson M."/>
        </authorList>
    </citation>
    <scope>NUCLEOTIDE SEQUENCE [LARGE SCALE GENOMIC DNA]</scope>
    <source>
        <strain evidence="1">Glfc:IPQL:Cfum</strain>
    </source>
</reference>
<evidence type="ECO:0000313" key="2">
    <source>
        <dbReference type="Proteomes" id="UP001064048"/>
    </source>
</evidence>
<name>A0ACC0J5Q4_CHOFU</name>
<proteinExistence type="predicted"/>
<organism evidence="1 2">
    <name type="scientific">Choristoneura fumiferana</name>
    <name type="common">Spruce budworm moth</name>
    <name type="synonym">Archips fumiferana</name>
    <dbReference type="NCBI Taxonomy" id="7141"/>
    <lineage>
        <taxon>Eukaryota</taxon>
        <taxon>Metazoa</taxon>
        <taxon>Ecdysozoa</taxon>
        <taxon>Arthropoda</taxon>
        <taxon>Hexapoda</taxon>
        <taxon>Insecta</taxon>
        <taxon>Pterygota</taxon>
        <taxon>Neoptera</taxon>
        <taxon>Endopterygota</taxon>
        <taxon>Lepidoptera</taxon>
        <taxon>Glossata</taxon>
        <taxon>Ditrysia</taxon>
        <taxon>Tortricoidea</taxon>
        <taxon>Tortricidae</taxon>
        <taxon>Tortricinae</taxon>
        <taxon>Choristoneura</taxon>
    </lineage>
</organism>
<keyword evidence="2" id="KW-1185">Reference proteome</keyword>
<dbReference type="EMBL" id="CM046114">
    <property type="protein sequence ID" value="KAI8419872.1"/>
    <property type="molecule type" value="Genomic_DNA"/>
</dbReference>
<gene>
    <name evidence="1" type="ORF">MSG28_008499</name>
</gene>
<comment type="caution">
    <text evidence="1">The sequence shown here is derived from an EMBL/GenBank/DDBJ whole genome shotgun (WGS) entry which is preliminary data.</text>
</comment>
<accession>A0ACC0J5Q4</accession>
<protein>
    <submittedName>
        <fullName evidence="1">Uncharacterized protein</fullName>
    </submittedName>
</protein>